<evidence type="ECO:0000259" key="2">
    <source>
        <dbReference type="PROSITE" id="PS50104"/>
    </source>
</evidence>
<dbReference type="SMART" id="SM00028">
    <property type="entry name" value="TPR"/>
    <property type="match status" value="7"/>
</dbReference>
<feature type="domain" description="TIR" evidence="2">
    <location>
        <begin position="10"/>
        <end position="164"/>
    </location>
</feature>
<comment type="caution">
    <text evidence="3">The sequence shown here is derived from an EMBL/GenBank/DDBJ whole genome shotgun (WGS) entry which is preliminary data.</text>
</comment>
<sequence length="632" mass="68690">MAIGDGSGMTKYAAFISYSHSDQATVRWLHRALETYRLPRALIGTDSPFGPVPRRLPPIFRDRDELPASGDLGEHLRAALADSRFQIVVCSPKAAKSKWVNEEILTFKRLHGESRTLALIASGEPYEGGDKECFPEALRFHLGPDGNLSDSPAEPIAADIRPGKDGKRLALLKLIAGITGLRLDQLARRDAARRQRRMIWVTAASMVIALTTIGLAIYAESQRRVAVQQQLLANRSLDFLIGTFAIANPATDNPRTITALTILNRASRRAGVELRAEPQVSARLLRATGEIYFNLGLAREAERDLQSALMRLPKEGEERARVLLKLATVENKRGDLAAAKRTIDQAAASYSKSASYAAELDAEVLEQRGMAEILAGRYADSARLLGQAAQRYSELPGDYREALGRVWMNEAHSLVRLKRFEEADKLFARAEASYTAAFGTNHVRTATAFQNRALADFERGQPALAANRIKQAIAIYDRVLEGDHPTIGAALILQGRIRTAQGDVPGALAAFDRARALYVRAYGPTNAAVGDVDFYAAEAEEKRGATDAALARLARTKAIYDANYGAIDPDQVELLLARSRVLAAAGRADDAKRDCDAASTIQRKLDPPGPALTFATGACAPVRDARSVASTL</sequence>
<dbReference type="Pfam" id="PF13424">
    <property type="entry name" value="TPR_12"/>
    <property type="match status" value="1"/>
</dbReference>
<evidence type="ECO:0000313" key="4">
    <source>
        <dbReference type="Proteomes" id="UP001597115"/>
    </source>
</evidence>
<dbReference type="PROSITE" id="PS50104">
    <property type="entry name" value="TIR"/>
    <property type="match status" value="1"/>
</dbReference>
<dbReference type="InterPro" id="IPR035897">
    <property type="entry name" value="Toll_tir_struct_dom_sf"/>
</dbReference>
<keyword evidence="4" id="KW-1185">Reference proteome</keyword>
<dbReference type="InterPro" id="IPR019734">
    <property type="entry name" value="TPR_rpt"/>
</dbReference>
<gene>
    <name evidence="3" type="ORF">ACFSCW_05760</name>
</gene>
<feature type="transmembrane region" description="Helical" evidence="1">
    <location>
        <begin position="198"/>
        <end position="219"/>
    </location>
</feature>
<keyword evidence="1" id="KW-0472">Membrane</keyword>
<keyword evidence="1" id="KW-1133">Transmembrane helix</keyword>
<dbReference type="Proteomes" id="UP001597115">
    <property type="component" value="Unassembled WGS sequence"/>
</dbReference>
<dbReference type="EMBL" id="JBHUDY010000001">
    <property type="protein sequence ID" value="MFD1611305.1"/>
    <property type="molecule type" value="Genomic_DNA"/>
</dbReference>
<dbReference type="Gene3D" id="1.25.40.10">
    <property type="entry name" value="Tetratricopeptide repeat domain"/>
    <property type="match status" value="2"/>
</dbReference>
<dbReference type="InterPro" id="IPR000157">
    <property type="entry name" value="TIR_dom"/>
</dbReference>
<dbReference type="SUPFAM" id="SSF52200">
    <property type="entry name" value="Toll/Interleukin receptor TIR domain"/>
    <property type="match status" value="1"/>
</dbReference>
<evidence type="ECO:0000256" key="1">
    <source>
        <dbReference type="SAM" id="Phobius"/>
    </source>
</evidence>
<dbReference type="SUPFAM" id="SSF48452">
    <property type="entry name" value="TPR-like"/>
    <property type="match status" value="3"/>
</dbReference>
<evidence type="ECO:0000313" key="3">
    <source>
        <dbReference type="EMBL" id="MFD1611305.1"/>
    </source>
</evidence>
<dbReference type="Gene3D" id="3.40.50.10140">
    <property type="entry name" value="Toll/interleukin-1 receptor homology (TIR) domain"/>
    <property type="match status" value="1"/>
</dbReference>
<dbReference type="InterPro" id="IPR011990">
    <property type="entry name" value="TPR-like_helical_dom_sf"/>
</dbReference>
<name>A0ABW4I114_9SPHN</name>
<keyword evidence="1" id="KW-0812">Transmembrane</keyword>
<accession>A0ABW4I114</accession>
<protein>
    <submittedName>
        <fullName evidence="3">Tetratricopeptide repeat protein</fullName>
    </submittedName>
</protein>
<organism evidence="3 4">
    <name type="scientific">Sphingomonas tabacisoli</name>
    <dbReference type="NCBI Taxonomy" id="2249466"/>
    <lineage>
        <taxon>Bacteria</taxon>
        <taxon>Pseudomonadati</taxon>
        <taxon>Pseudomonadota</taxon>
        <taxon>Alphaproteobacteria</taxon>
        <taxon>Sphingomonadales</taxon>
        <taxon>Sphingomonadaceae</taxon>
        <taxon>Sphingomonas</taxon>
    </lineage>
</organism>
<dbReference type="RefSeq" id="WP_380887795.1">
    <property type="nucleotide sequence ID" value="NZ_JBHUDY010000001.1"/>
</dbReference>
<proteinExistence type="predicted"/>
<reference evidence="4" key="1">
    <citation type="journal article" date="2019" name="Int. J. Syst. Evol. Microbiol.">
        <title>The Global Catalogue of Microorganisms (GCM) 10K type strain sequencing project: providing services to taxonomists for standard genome sequencing and annotation.</title>
        <authorList>
            <consortium name="The Broad Institute Genomics Platform"/>
            <consortium name="The Broad Institute Genome Sequencing Center for Infectious Disease"/>
            <person name="Wu L."/>
            <person name="Ma J."/>
        </authorList>
    </citation>
    <scope>NUCLEOTIDE SEQUENCE [LARGE SCALE GENOMIC DNA]</scope>
    <source>
        <strain evidence="4">CGMCC 1.16275</strain>
    </source>
</reference>
<dbReference type="Pfam" id="PF13676">
    <property type="entry name" value="TIR_2"/>
    <property type="match status" value="1"/>
</dbReference>